<dbReference type="AlphaFoldDB" id="A0A8J6TNH5"/>
<evidence type="ECO:0000256" key="1">
    <source>
        <dbReference type="SAM" id="SignalP"/>
    </source>
</evidence>
<dbReference type="GO" id="GO:0020037">
    <property type="term" value="F:heme binding"/>
    <property type="evidence" value="ECO:0007669"/>
    <property type="project" value="InterPro"/>
</dbReference>
<proteinExistence type="predicted"/>
<gene>
    <name evidence="2" type="ORF">H8D24_05635</name>
</gene>
<name>A0A8J6TNH5_9GAMM</name>
<dbReference type="GO" id="GO:0009055">
    <property type="term" value="F:electron transfer activity"/>
    <property type="evidence" value="ECO:0007669"/>
    <property type="project" value="InterPro"/>
</dbReference>
<keyword evidence="1" id="KW-0732">Signal</keyword>
<dbReference type="InterPro" id="IPR036909">
    <property type="entry name" value="Cyt_c-like_dom_sf"/>
</dbReference>
<feature type="signal peptide" evidence="1">
    <location>
        <begin position="1"/>
        <end position="23"/>
    </location>
</feature>
<dbReference type="Proteomes" id="UP000654401">
    <property type="component" value="Unassembled WGS sequence"/>
</dbReference>
<feature type="chain" id="PRO_5035322625" evidence="1">
    <location>
        <begin position="24"/>
        <end position="95"/>
    </location>
</feature>
<evidence type="ECO:0000313" key="2">
    <source>
        <dbReference type="EMBL" id="MBC8519869.1"/>
    </source>
</evidence>
<dbReference type="EMBL" id="JACNFK010000028">
    <property type="protein sequence ID" value="MBC8519869.1"/>
    <property type="molecule type" value="Genomic_DNA"/>
</dbReference>
<sequence>MAKTTQLISALLFTLLLPTAGVADTENGQELHDAECLRCHGTEPYMKEDTKLKTIFDLKRQVSMCITMTGAGADWFPEDQDDVVEYMNKAFYHVK</sequence>
<comment type="caution">
    <text evidence="2">The sequence shown here is derived from an EMBL/GenBank/DDBJ whole genome shotgun (WGS) entry which is preliminary data.</text>
</comment>
<organism evidence="2 3">
    <name type="scientific">Candidatus Thiopontia autotrophica</name>
    <dbReference type="NCBI Taxonomy" id="2841688"/>
    <lineage>
        <taxon>Bacteria</taxon>
        <taxon>Pseudomonadati</taxon>
        <taxon>Pseudomonadota</taxon>
        <taxon>Gammaproteobacteria</taxon>
        <taxon>Candidatus Thiopontia</taxon>
    </lineage>
</organism>
<protein>
    <submittedName>
        <fullName evidence="2">Cytochrome c</fullName>
    </submittedName>
</protein>
<accession>A0A8J6TNH5</accession>
<evidence type="ECO:0000313" key="3">
    <source>
        <dbReference type="Proteomes" id="UP000654401"/>
    </source>
</evidence>
<reference evidence="2 3" key="1">
    <citation type="submission" date="2020-08" db="EMBL/GenBank/DDBJ databases">
        <title>Bridging the membrane lipid divide: bacteria of the FCB group superphylum have the potential to synthesize archaeal ether lipids.</title>
        <authorList>
            <person name="Villanueva L."/>
            <person name="Von Meijenfeldt F.A.B."/>
            <person name="Westbye A.B."/>
            <person name="Yadav S."/>
            <person name="Hopmans E.C."/>
            <person name="Dutilh B.E."/>
            <person name="Sinninghe Damste J.S."/>
        </authorList>
    </citation>
    <scope>NUCLEOTIDE SEQUENCE [LARGE SCALE GENOMIC DNA]</scope>
    <source>
        <strain evidence="2">NIOZ-UU100</strain>
    </source>
</reference>
<dbReference type="SUPFAM" id="SSF46626">
    <property type="entry name" value="Cytochrome c"/>
    <property type="match status" value="1"/>
</dbReference>